<evidence type="ECO:0000313" key="2">
    <source>
        <dbReference type="Proteomes" id="UP000609323"/>
    </source>
</evidence>
<comment type="caution">
    <text evidence="1">The sequence shown here is derived from an EMBL/GenBank/DDBJ whole genome shotgun (WGS) entry which is preliminary data.</text>
</comment>
<evidence type="ECO:0000313" key="1">
    <source>
        <dbReference type="EMBL" id="GGA35825.1"/>
    </source>
</evidence>
<gene>
    <name evidence="1" type="ORF">GCM10010917_21260</name>
</gene>
<protein>
    <submittedName>
        <fullName evidence="1">Uncharacterized protein</fullName>
    </submittedName>
</protein>
<dbReference type="Proteomes" id="UP000609323">
    <property type="component" value="Unassembled WGS sequence"/>
</dbReference>
<reference evidence="2" key="1">
    <citation type="journal article" date="2019" name="Int. J. Syst. Evol. Microbiol.">
        <title>The Global Catalogue of Microorganisms (GCM) 10K type strain sequencing project: providing services to taxonomists for standard genome sequencing and annotation.</title>
        <authorList>
            <consortium name="The Broad Institute Genomics Platform"/>
            <consortium name="The Broad Institute Genome Sequencing Center for Infectious Disease"/>
            <person name="Wu L."/>
            <person name="Ma J."/>
        </authorList>
    </citation>
    <scope>NUCLEOTIDE SEQUENCE [LARGE SCALE GENOMIC DNA]</scope>
    <source>
        <strain evidence="2">CGMCC 1.15044</strain>
    </source>
</reference>
<accession>A0ABQ1G1X9</accession>
<keyword evidence="2" id="KW-1185">Reference proteome</keyword>
<name>A0ABQ1G1X9_9BACL</name>
<sequence length="101" mass="11304">MMLLNRPPTEQEAKLQLIMSISRSQNAVARILDSLADVSSYSEETAELLAHEVHRMTRYQQAMAALLTGVKLNRQYTGVPAKPWINAESATSIEQGMKEED</sequence>
<organism evidence="1 2">
    <name type="scientific">Paenibacillus physcomitrellae</name>
    <dbReference type="NCBI Taxonomy" id="1619311"/>
    <lineage>
        <taxon>Bacteria</taxon>
        <taxon>Bacillati</taxon>
        <taxon>Bacillota</taxon>
        <taxon>Bacilli</taxon>
        <taxon>Bacillales</taxon>
        <taxon>Paenibacillaceae</taxon>
        <taxon>Paenibacillus</taxon>
    </lineage>
</organism>
<dbReference type="RefSeq" id="WP_229752624.1">
    <property type="nucleotide sequence ID" value="NZ_BMHF01000006.1"/>
</dbReference>
<dbReference type="EMBL" id="BMHF01000006">
    <property type="protein sequence ID" value="GGA35825.1"/>
    <property type="molecule type" value="Genomic_DNA"/>
</dbReference>
<proteinExistence type="predicted"/>